<evidence type="ECO:0000256" key="4">
    <source>
        <dbReference type="ARBA" id="ARBA00034725"/>
    </source>
</evidence>
<evidence type="ECO:0000256" key="6">
    <source>
        <dbReference type="ARBA" id="ARBA00034908"/>
    </source>
</evidence>
<dbReference type="PANTHER" id="PTHR28631:SF1">
    <property type="entry name" value="ACTIN MATURATION PROTEASE"/>
    <property type="match status" value="1"/>
</dbReference>
<dbReference type="Pfam" id="PF21646">
    <property type="entry name" value="ACTMAP-like_C"/>
    <property type="match status" value="1"/>
</dbReference>
<dbReference type="GO" id="GO:0006508">
    <property type="term" value="P:proteolysis"/>
    <property type="evidence" value="ECO:0007669"/>
    <property type="project" value="UniProtKB-KW"/>
</dbReference>
<accession>A0A8J2WL19</accession>
<evidence type="ECO:0000313" key="8">
    <source>
        <dbReference type="EMBL" id="CAH0109983.1"/>
    </source>
</evidence>
<gene>
    <name evidence="8" type="ORF">DGAL_LOCUS13476</name>
</gene>
<keyword evidence="9" id="KW-1185">Reference proteome</keyword>
<name>A0A8J2WL19_9CRUS</name>
<evidence type="ECO:0000256" key="3">
    <source>
        <dbReference type="ARBA" id="ARBA00022801"/>
    </source>
</evidence>
<proteinExistence type="inferred from homology"/>
<comment type="similarity">
    <text evidence="4">Belongs to the ACTMAP family.</text>
</comment>
<dbReference type="AlphaFoldDB" id="A0A8J2WL19"/>
<dbReference type="Proteomes" id="UP000789390">
    <property type="component" value="Unassembled WGS sequence"/>
</dbReference>
<evidence type="ECO:0000256" key="2">
    <source>
        <dbReference type="ARBA" id="ARBA00022670"/>
    </source>
</evidence>
<reference evidence="8" key="1">
    <citation type="submission" date="2021-11" db="EMBL/GenBank/DDBJ databases">
        <authorList>
            <person name="Schell T."/>
        </authorList>
    </citation>
    <scope>NUCLEOTIDE SEQUENCE</scope>
    <source>
        <strain evidence="8">M5</strain>
    </source>
</reference>
<dbReference type="GO" id="GO:0004177">
    <property type="term" value="F:aminopeptidase activity"/>
    <property type="evidence" value="ECO:0007669"/>
    <property type="project" value="UniProtKB-KW"/>
</dbReference>
<evidence type="ECO:0000256" key="5">
    <source>
        <dbReference type="ARBA" id="ARBA00034848"/>
    </source>
</evidence>
<keyword evidence="2" id="KW-0645">Protease</keyword>
<evidence type="ECO:0000256" key="1">
    <source>
        <dbReference type="ARBA" id="ARBA00022438"/>
    </source>
</evidence>
<comment type="catalytic activity">
    <reaction evidence="7">
        <text>N-terminal N(alpha)-acetyl-L-cysteinyl-L-aspartyl-[protein] + H2O = N-terminal L-aspartyl-[protein] + N-acetyl-L-cysteine</text>
        <dbReference type="Rhea" id="RHEA:74579"/>
        <dbReference type="Rhea" id="RHEA-COMP:12669"/>
        <dbReference type="Rhea" id="RHEA-COMP:18395"/>
        <dbReference type="ChEBI" id="CHEBI:15377"/>
        <dbReference type="ChEBI" id="CHEBI:64720"/>
        <dbReference type="ChEBI" id="CHEBI:78236"/>
        <dbReference type="ChEBI" id="CHEBI:193599"/>
    </reaction>
    <physiologicalReaction direction="left-to-right" evidence="7">
        <dbReference type="Rhea" id="RHEA:74580"/>
    </physiologicalReaction>
</comment>
<protein>
    <recommendedName>
        <fullName evidence="5">Actin maturation protease</fullName>
    </recommendedName>
    <alternativeName>
        <fullName evidence="6">Actin aminopeptidase ACTMAP</fullName>
    </alternativeName>
</protein>
<dbReference type="PANTHER" id="PTHR28631">
    <property type="entry name" value="UPF0692 PROTEIN C19ORF54"/>
    <property type="match status" value="1"/>
</dbReference>
<evidence type="ECO:0000313" key="9">
    <source>
        <dbReference type="Proteomes" id="UP000789390"/>
    </source>
</evidence>
<dbReference type="EMBL" id="CAKKLH010000298">
    <property type="protein sequence ID" value="CAH0109983.1"/>
    <property type="molecule type" value="Genomic_DNA"/>
</dbReference>
<keyword evidence="1" id="KW-0031">Aminopeptidase</keyword>
<evidence type="ECO:0000256" key="7">
    <source>
        <dbReference type="ARBA" id="ARBA00049041"/>
    </source>
</evidence>
<keyword evidence="3" id="KW-0378">Hydrolase</keyword>
<sequence>MCMEFVLDKSFFNMESIPPLPANLQQIERKNVGVYLEFQKNDPANEKSVLDSLEVWIKLNGKTENVFLIRFQNTPTILQNGPQCGIVALCMAAQTLGIKVDTDSIFQQALHMGITKQGELFSSSALCALASHLKINCVLLDNGFSDIEQLLRYFKSGKLLLVPYDADCNHAPCLKNGHKAHWTLLVGVLLEFEKNLKFHSELCCKWEFISKNLYRISDLPTNCNLFSQVSKENIYFIAKHGKSKKLAIWNFKSLELSNSNLKEVDPMRANCTEYVLPPNNKLSDLCGKVIVLG</sequence>
<organism evidence="8 9">
    <name type="scientific">Daphnia galeata</name>
    <dbReference type="NCBI Taxonomy" id="27404"/>
    <lineage>
        <taxon>Eukaryota</taxon>
        <taxon>Metazoa</taxon>
        <taxon>Ecdysozoa</taxon>
        <taxon>Arthropoda</taxon>
        <taxon>Crustacea</taxon>
        <taxon>Branchiopoda</taxon>
        <taxon>Diplostraca</taxon>
        <taxon>Cladocera</taxon>
        <taxon>Anomopoda</taxon>
        <taxon>Daphniidae</taxon>
        <taxon>Daphnia</taxon>
    </lineage>
</organism>
<dbReference type="OrthoDB" id="198816at2759"/>
<dbReference type="InterPro" id="IPR040043">
    <property type="entry name" value="ACTMAP"/>
</dbReference>
<comment type="caution">
    <text evidence="8">The sequence shown here is derived from an EMBL/GenBank/DDBJ whole genome shotgun (WGS) entry which is preliminary data.</text>
</comment>